<comment type="subcellular location">
    <subcellularLocation>
        <location evidence="2">Cytoplasm</location>
    </subcellularLocation>
</comment>
<feature type="domain" description="Alanyl-transfer RNA synthetases family profile" evidence="5">
    <location>
        <begin position="1"/>
        <end position="261"/>
    </location>
</feature>
<dbReference type="EMBL" id="JAWSTH010000114">
    <property type="protein sequence ID" value="MDW5598018.1"/>
    <property type="molecule type" value="Genomic_DNA"/>
</dbReference>
<dbReference type="PANTHER" id="PTHR43462">
    <property type="entry name" value="ALANYL-TRNA EDITING PROTEIN"/>
    <property type="match status" value="1"/>
</dbReference>
<dbReference type="RefSeq" id="WP_318600486.1">
    <property type="nucleotide sequence ID" value="NZ_JAWSTH010000114.1"/>
</dbReference>
<dbReference type="PANTHER" id="PTHR43462:SF1">
    <property type="entry name" value="ALANYL-TRNA EDITING PROTEIN AARSD1"/>
    <property type="match status" value="1"/>
</dbReference>
<evidence type="ECO:0000256" key="2">
    <source>
        <dbReference type="ARBA" id="ARBA00004496"/>
    </source>
</evidence>
<dbReference type="InterPro" id="IPR012947">
    <property type="entry name" value="tRNA_SAD"/>
</dbReference>
<evidence type="ECO:0000313" key="6">
    <source>
        <dbReference type="EMBL" id="MDW5598018.1"/>
    </source>
</evidence>
<dbReference type="Proteomes" id="UP001284601">
    <property type="component" value="Unassembled WGS sequence"/>
</dbReference>
<dbReference type="Gene3D" id="3.30.980.10">
    <property type="entry name" value="Threonyl-trna Synthetase, Chain A, domain 2"/>
    <property type="match status" value="1"/>
</dbReference>
<evidence type="ECO:0000256" key="4">
    <source>
        <dbReference type="ARBA" id="ARBA00022833"/>
    </source>
</evidence>
<keyword evidence="3" id="KW-0479">Metal-binding</keyword>
<dbReference type="PROSITE" id="PS50860">
    <property type="entry name" value="AA_TRNA_LIGASE_II_ALA"/>
    <property type="match status" value="1"/>
</dbReference>
<proteinExistence type="predicted"/>
<dbReference type="InterPro" id="IPR051335">
    <property type="entry name" value="Alanyl-tRNA_Editing_Enzymes"/>
</dbReference>
<evidence type="ECO:0000256" key="3">
    <source>
        <dbReference type="ARBA" id="ARBA00022723"/>
    </source>
</evidence>
<gene>
    <name evidence="6" type="ORF">R7226_26925</name>
</gene>
<organism evidence="6 7">
    <name type="scientific">Conexibacter stalactiti</name>
    <dbReference type="NCBI Taxonomy" id="1940611"/>
    <lineage>
        <taxon>Bacteria</taxon>
        <taxon>Bacillati</taxon>
        <taxon>Actinomycetota</taxon>
        <taxon>Thermoleophilia</taxon>
        <taxon>Solirubrobacterales</taxon>
        <taxon>Conexibacteraceae</taxon>
        <taxon>Conexibacter</taxon>
    </lineage>
</organism>
<comment type="cofactor">
    <cofactor evidence="1">
        <name>Zn(2+)</name>
        <dbReference type="ChEBI" id="CHEBI:29105"/>
    </cofactor>
</comment>
<sequence length="261" mass="28041">MSETTAAQPVASRAPADAPPYQVNAYQRSFSARVVRAEGSAVQLEGSALFPGGGGQPADHGTLRDGDDLWQVTGAKLARDDSDPAFPAAGVWTLLDRAAPAVGADLAGEVEWGRRYELMRTHTALHILCAVVWRDYGAKVTGANMEPLRGRMDFEFDALSGEFVRELEEKVNAEVVAARPTRVDFLPRAEADKDPELIRNKVSLLPPSITVVRVVGIEGLDLQADGGTHVANTREVGRIALPSYKSKGKINKRVELTLTGG</sequence>
<comment type="caution">
    <text evidence="6">The sequence shown here is derived from an EMBL/GenBank/DDBJ whole genome shotgun (WGS) entry which is preliminary data.</text>
</comment>
<dbReference type="SMART" id="SM00863">
    <property type="entry name" value="tRNA_SAD"/>
    <property type="match status" value="1"/>
</dbReference>
<keyword evidence="4" id="KW-0862">Zinc</keyword>
<dbReference type="Gene3D" id="2.40.30.130">
    <property type="match status" value="1"/>
</dbReference>
<name>A0ABU4HXR0_9ACTN</name>
<evidence type="ECO:0000256" key="1">
    <source>
        <dbReference type="ARBA" id="ARBA00001947"/>
    </source>
</evidence>
<dbReference type="SUPFAM" id="SSF55186">
    <property type="entry name" value="ThrRS/AlaRS common domain"/>
    <property type="match status" value="1"/>
</dbReference>
<keyword evidence="7" id="KW-1185">Reference proteome</keyword>
<evidence type="ECO:0000313" key="7">
    <source>
        <dbReference type="Proteomes" id="UP001284601"/>
    </source>
</evidence>
<protein>
    <submittedName>
        <fullName evidence="6">Alanyl-tRNA editing protein</fullName>
    </submittedName>
</protein>
<evidence type="ECO:0000259" key="5">
    <source>
        <dbReference type="PROSITE" id="PS50860"/>
    </source>
</evidence>
<reference evidence="7" key="1">
    <citation type="submission" date="2023-07" db="EMBL/GenBank/DDBJ databases">
        <title>Conexibacter stalactiti sp. nov., isolated from stalactites in a lava cave and emended description of the genus Conexibacter.</title>
        <authorList>
            <person name="Lee S.D."/>
        </authorList>
    </citation>
    <scope>NUCLEOTIDE SEQUENCE [LARGE SCALE GENOMIC DNA]</scope>
    <source>
        <strain evidence="7">KCTC 39840</strain>
    </source>
</reference>
<dbReference type="Pfam" id="PF07973">
    <property type="entry name" value="tRNA_SAD"/>
    <property type="match status" value="1"/>
</dbReference>
<dbReference type="SUPFAM" id="SSF50447">
    <property type="entry name" value="Translation proteins"/>
    <property type="match status" value="1"/>
</dbReference>
<dbReference type="InterPro" id="IPR018165">
    <property type="entry name" value="Ala-tRNA-synth_IIc_core"/>
</dbReference>
<dbReference type="InterPro" id="IPR018163">
    <property type="entry name" value="Thr/Ala-tRNA-synth_IIc_edit"/>
</dbReference>
<dbReference type="InterPro" id="IPR009000">
    <property type="entry name" value="Transl_B-barrel_sf"/>
</dbReference>
<accession>A0ABU4HXR0</accession>